<dbReference type="Proteomes" id="UP001311232">
    <property type="component" value="Unassembled WGS sequence"/>
</dbReference>
<organism evidence="2 3">
    <name type="scientific">Crenichthys baileyi</name>
    <name type="common">White River springfish</name>
    <dbReference type="NCBI Taxonomy" id="28760"/>
    <lineage>
        <taxon>Eukaryota</taxon>
        <taxon>Metazoa</taxon>
        <taxon>Chordata</taxon>
        <taxon>Craniata</taxon>
        <taxon>Vertebrata</taxon>
        <taxon>Euteleostomi</taxon>
        <taxon>Actinopterygii</taxon>
        <taxon>Neopterygii</taxon>
        <taxon>Teleostei</taxon>
        <taxon>Neoteleostei</taxon>
        <taxon>Acanthomorphata</taxon>
        <taxon>Ovalentaria</taxon>
        <taxon>Atherinomorphae</taxon>
        <taxon>Cyprinodontiformes</taxon>
        <taxon>Goodeidae</taxon>
        <taxon>Crenichthys</taxon>
    </lineage>
</organism>
<accession>A0AAV9SFZ8</accession>
<evidence type="ECO:0000313" key="2">
    <source>
        <dbReference type="EMBL" id="KAK5620216.1"/>
    </source>
</evidence>
<gene>
    <name evidence="2" type="ORF">CRENBAI_000369</name>
</gene>
<feature type="compositionally biased region" description="Low complexity" evidence="1">
    <location>
        <begin position="44"/>
        <end position="61"/>
    </location>
</feature>
<keyword evidence="3" id="KW-1185">Reference proteome</keyword>
<dbReference type="AlphaFoldDB" id="A0AAV9SFZ8"/>
<feature type="compositionally biased region" description="Polar residues" evidence="1">
    <location>
        <begin position="66"/>
        <end position="76"/>
    </location>
</feature>
<reference evidence="2 3" key="1">
    <citation type="submission" date="2021-06" db="EMBL/GenBank/DDBJ databases">
        <authorList>
            <person name="Palmer J.M."/>
        </authorList>
    </citation>
    <scope>NUCLEOTIDE SEQUENCE [LARGE SCALE GENOMIC DNA]</scope>
    <source>
        <strain evidence="2 3">MEX-2019</strain>
        <tissue evidence="2">Muscle</tissue>
    </source>
</reference>
<protein>
    <submittedName>
        <fullName evidence="2">Uncharacterized protein</fullName>
    </submittedName>
</protein>
<proteinExistence type="predicted"/>
<dbReference type="EMBL" id="JAHHUM010000382">
    <property type="protein sequence ID" value="KAK5620216.1"/>
    <property type="molecule type" value="Genomic_DNA"/>
</dbReference>
<feature type="region of interest" description="Disordered" evidence="1">
    <location>
        <begin position="36"/>
        <end position="101"/>
    </location>
</feature>
<evidence type="ECO:0000313" key="3">
    <source>
        <dbReference type="Proteomes" id="UP001311232"/>
    </source>
</evidence>
<evidence type="ECO:0000256" key="1">
    <source>
        <dbReference type="SAM" id="MobiDB-lite"/>
    </source>
</evidence>
<comment type="caution">
    <text evidence="2">The sequence shown here is derived from an EMBL/GenBank/DDBJ whole genome shotgun (WGS) entry which is preliminary data.</text>
</comment>
<sequence length="101" mass="10978">MRHSQAISTNKSSGWGIANVNNFPLLVYLLSGVDEPRGQRSRPELLPLPLLGLSSPGYSPPDTDSLLLTQINQSNKDPSHSYGPNEMGYPHSNPSEGCPYD</sequence>
<name>A0AAV9SFZ8_9TELE</name>